<dbReference type="OrthoDB" id="1006965at2"/>
<protein>
    <recommendedName>
        <fullName evidence="3">beta-N-acetylhexosaminidase</fullName>
        <ecNumber evidence="3">3.2.1.52</ecNumber>
    </recommendedName>
</protein>
<comment type="similarity">
    <text evidence="2">Belongs to the glycosyl hydrolase 20 family.</text>
</comment>
<dbReference type="PANTHER" id="PTHR22600">
    <property type="entry name" value="BETA-HEXOSAMINIDASE"/>
    <property type="match status" value="1"/>
</dbReference>
<evidence type="ECO:0000256" key="6">
    <source>
        <dbReference type="PIRSR" id="PIRSR625705-1"/>
    </source>
</evidence>
<dbReference type="InterPro" id="IPR029018">
    <property type="entry name" value="Hex-like_dom2"/>
</dbReference>
<comment type="caution">
    <text evidence="9">The sequence shown here is derived from an EMBL/GenBank/DDBJ whole genome shotgun (WGS) entry which is preliminary data.</text>
</comment>
<evidence type="ECO:0000259" key="8">
    <source>
        <dbReference type="PROSITE" id="PS51820"/>
    </source>
</evidence>
<evidence type="ECO:0000256" key="3">
    <source>
        <dbReference type="ARBA" id="ARBA00012663"/>
    </source>
</evidence>
<evidence type="ECO:0000256" key="4">
    <source>
        <dbReference type="ARBA" id="ARBA00022801"/>
    </source>
</evidence>
<dbReference type="PROSITE" id="PS51820">
    <property type="entry name" value="PA14"/>
    <property type="match status" value="1"/>
</dbReference>
<accession>A0A495J3U7</accession>
<dbReference type="Gene3D" id="3.20.20.80">
    <property type="entry name" value="Glycosidases"/>
    <property type="match status" value="1"/>
</dbReference>
<proteinExistence type="inferred from homology"/>
<feature type="signal peptide" evidence="7">
    <location>
        <begin position="1"/>
        <end position="19"/>
    </location>
</feature>
<comment type="catalytic activity">
    <reaction evidence="1">
        <text>Hydrolysis of terminal non-reducing N-acetyl-D-hexosamine residues in N-acetyl-beta-D-hexosaminides.</text>
        <dbReference type="EC" id="3.2.1.52"/>
    </reaction>
</comment>
<reference evidence="9 10" key="1">
    <citation type="submission" date="2018-10" db="EMBL/GenBank/DDBJ databases">
        <title>Genomic Encyclopedia of Archaeal and Bacterial Type Strains, Phase II (KMG-II): from individual species to whole genera.</title>
        <authorList>
            <person name="Goeker M."/>
        </authorList>
    </citation>
    <scope>NUCLEOTIDE SEQUENCE [LARGE SCALE GENOMIC DNA]</scope>
    <source>
        <strain evidence="9 10">DSM 18602</strain>
    </source>
</reference>
<keyword evidence="5" id="KW-0326">Glycosidase</keyword>
<dbReference type="RefSeq" id="WP_121199128.1">
    <property type="nucleotide sequence ID" value="NZ_RBKU01000001.1"/>
</dbReference>
<feature type="chain" id="PRO_5019786843" description="beta-N-acetylhexosaminidase" evidence="7">
    <location>
        <begin position="20"/>
        <end position="764"/>
    </location>
</feature>
<dbReference type="SUPFAM" id="SSF55545">
    <property type="entry name" value="beta-N-acetylhexosaminidase-like domain"/>
    <property type="match status" value="1"/>
</dbReference>
<keyword evidence="7" id="KW-0732">Signal</keyword>
<dbReference type="AlphaFoldDB" id="A0A495J3U7"/>
<dbReference type="GO" id="GO:0004563">
    <property type="term" value="F:beta-N-acetylhexosaminidase activity"/>
    <property type="evidence" value="ECO:0007669"/>
    <property type="project" value="UniProtKB-EC"/>
</dbReference>
<dbReference type="InterPro" id="IPR025705">
    <property type="entry name" value="Beta_hexosaminidase_sua/sub"/>
</dbReference>
<dbReference type="Pfam" id="PF07691">
    <property type="entry name" value="PA14"/>
    <property type="match status" value="1"/>
</dbReference>
<gene>
    <name evidence="9" type="ORF">BDD43_3869</name>
</gene>
<keyword evidence="10" id="KW-1185">Reference proteome</keyword>
<dbReference type="PANTHER" id="PTHR22600:SF57">
    <property type="entry name" value="BETA-N-ACETYLHEXOSAMINIDASE"/>
    <property type="match status" value="1"/>
</dbReference>
<dbReference type="GO" id="GO:0005975">
    <property type="term" value="P:carbohydrate metabolic process"/>
    <property type="evidence" value="ECO:0007669"/>
    <property type="project" value="InterPro"/>
</dbReference>
<dbReference type="InterPro" id="IPR059177">
    <property type="entry name" value="GH29D-like_dom"/>
</dbReference>
<organism evidence="9 10">
    <name type="scientific">Mucilaginibacter gracilis</name>
    <dbReference type="NCBI Taxonomy" id="423350"/>
    <lineage>
        <taxon>Bacteria</taxon>
        <taxon>Pseudomonadati</taxon>
        <taxon>Bacteroidota</taxon>
        <taxon>Sphingobacteriia</taxon>
        <taxon>Sphingobacteriales</taxon>
        <taxon>Sphingobacteriaceae</taxon>
        <taxon>Mucilaginibacter</taxon>
    </lineage>
</organism>
<evidence type="ECO:0000313" key="10">
    <source>
        <dbReference type="Proteomes" id="UP000268007"/>
    </source>
</evidence>
<dbReference type="PRINTS" id="PR00738">
    <property type="entry name" value="GLHYDRLASE20"/>
</dbReference>
<sequence>MVKYFLVLLFASGVFMASAQDNNPNLNIIPAPVSLKKSTGTFSLSMETVIQTDTPSNKSIIFLASYLTANWGYHKIGAIDNSATNNVIKLVSAGAESLPPGGYHLSITPNGITIIGKGAGLFYGIQTLIQLMPVEKAAFAKLPCVEIDDYPRFAYRGMHLDVSRHFFSIAFVKKYIDLMASYKLNNFHWHLTDDQGWRIEIKKYPRLTEVGSKRARTLIGNYHDFYPQQYDNTPYGGYYTQDEIKDVVKYAADRYINVVPEIEMPGHSEAAVAAYPELSCDPKGSYKVAESWGGFPDIYCPNDYTFKFMEDVLTEVMALFPSKLIHIGGDEVAKEAWRKSAFCQKLIKKLKLKNEEGLQSYFIQRIEKFVNSKGRSIIGWDEILQGGLAPNATVMSWTGESGGIAAAQQHHNVIMTPGNAGVYFDHAQGFSYLEPLSIGGYAPLQKVYNYNPVPGALAPDEQKYIMGVQANLWTEYIATEDKVEYMVLPRMLALAEIAWTPVANKNYAEFAGIRVPAHLGKLDAEGYNYRVATAVGAVDTITTGNSFKFDLKSPVTGAKVYYTIDGYTPRETDLEYKEPLTILVPDSASRLLQTIVVSPSGKRSAVTRTVMNNFPPSPAVNYTGTIAGLKYKVLPGRFTGTDQLDAAKYVDTGITKNFGTAAFRKNNRTFGVIYNGYIRIDQDGKYGFSTASADGSTLLIDDNIVVDNDGKHSLFEHGGDVLLQKGYHKIVVKYFYVGAANTLRVYITMPGRPKTELPPDIIFN</sequence>
<dbReference type="GO" id="GO:0016020">
    <property type="term" value="C:membrane"/>
    <property type="evidence" value="ECO:0007669"/>
    <property type="project" value="TreeGrafter"/>
</dbReference>
<dbReference type="SMART" id="SM00758">
    <property type="entry name" value="PA14"/>
    <property type="match status" value="1"/>
</dbReference>
<dbReference type="InterPro" id="IPR037524">
    <property type="entry name" value="PA14/GLEYA"/>
</dbReference>
<dbReference type="Pfam" id="PF02838">
    <property type="entry name" value="Glyco_hydro_20b"/>
    <property type="match status" value="1"/>
</dbReference>
<dbReference type="CDD" id="cd06563">
    <property type="entry name" value="GH20_chitobiase-like"/>
    <property type="match status" value="1"/>
</dbReference>
<dbReference type="EC" id="3.2.1.52" evidence="3"/>
<dbReference type="InterPro" id="IPR015883">
    <property type="entry name" value="Glyco_hydro_20_cat"/>
</dbReference>
<feature type="active site" description="Proton donor" evidence="6">
    <location>
        <position position="331"/>
    </location>
</feature>
<evidence type="ECO:0000256" key="1">
    <source>
        <dbReference type="ARBA" id="ARBA00001231"/>
    </source>
</evidence>
<dbReference type="EMBL" id="RBKU01000001">
    <property type="protein sequence ID" value="RKR83656.1"/>
    <property type="molecule type" value="Genomic_DNA"/>
</dbReference>
<dbReference type="SUPFAM" id="SSF56988">
    <property type="entry name" value="Anthrax protective antigen"/>
    <property type="match status" value="1"/>
</dbReference>
<dbReference type="InterPro" id="IPR011658">
    <property type="entry name" value="PA14_dom"/>
</dbReference>
<dbReference type="Pfam" id="PF00728">
    <property type="entry name" value="Glyco_hydro_20"/>
    <property type="match status" value="1"/>
</dbReference>
<dbReference type="InterPro" id="IPR017853">
    <property type="entry name" value="GH"/>
</dbReference>
<feature type="domain" description="PA14" evidence="8">
    <location>
        <begin position="624"/>
        <end position="761"/>
    </location>
</feature>
<evidence type="ECO:0000256" key="7">
    <source>
        <dbReference type="SAM" id="SignalP"/>
    </source>
</evidence>
<dbReference type="Gene3D" id="3.90.182.10">
    <property type="entry name" value="Toxin - Anthrax Protective Antigen,domain 1"/>
    <property type="match status" value="1"/>
</dbReference>
<evidence type="ECO:0000256" key="5">
    <source>
        <dbReference type="ARBA" id="ARBA00023295"/>
    </source>
</evidence>
<keyword evidence="4" id="KW-0378">Hydrolase</keyword>
<evidence type="ECO:0000256" key="2">
    <source>
        <dbReference type="ARBA" id="ARBA00006285"/>
    </source>
</evidence>
<dbReference type="Proteomes" id="UP000268007">
    <property type="component" value="Unassembled WGS sequence"/>
</dbReference>
<name>A0A495J3U7_9SPHI</name>
<dbReference type="Pfam" id="PF13290">
    <property type="entry name" value="CHB_HEX_C_1"/>
    <property type="match status" value="1"/>
</dbReference>
<dbReference type="SUPFAM" id="SSF51445">
    <property type="entry name" value="(Trans)glycosidases"/>
    <property type="match status" value="1"/>
</dbReference>
<dbReference type="Gene3D" id="3.30.379.10">
    <property type="entry name" value="Chitobiase/beta-hexosaminidase domain 2-like"/>
    <property type="match status" value="1"/>
</dbReference>
<evidence type="ECO:0000313" key="9">
    <source>
        <dbReference type="EMBL" id="RKR83656.1"/>
    </source>
</evidence>
<dbReference type="InterPro" id="IPR015882">
    <property type="entry name" value="HEX_bac_N"/>
</dbReference>
<dbReference type="GO" id="GO:0030203">
    <property type="term" value="P:glycosaminoglycan metabolic process"/>
    <property type="evidence" value="ECO:0007669"/>
    <property type="project" value="TreeGrafter"/>
</dbReference>